<evidence type="ECO:0000256" key="13">
    <source>
        <dbReference type="ARBA" id="ARBA00047652"/>
    </source>
</evidence>
<evidence type="ECO:0000313" key="21">
    <source>
        <dbReference type="Proteomes" id="UP000001611"/>
    </source>
</evidence>
<evidence type="ECO:0000256" key="14">
    <source>
        <dbReference type="ARBA" id="ARBA00048342"/>
    </source>
</evidence>
<keyword evidence="2" id="KW-0285">Flavoprotein</keyword>
<keyword evidence="8" id="KW-0520">NAD</keyword>
<dbReference type="Pfam" id="PF01207">
    <property type="entry name" value="Dus"/>
    <property type="match status" value="1"/>
</dbReference>
<evidence type="ECO:0000256" key="5">
    <source>
        <dbReference type="ARBA" id="ARBA00022694"/>
    </source>
</evidence>
<dbReference type="GeneID" id="20708004"/>
<keyword evidence="6" id="KW-0521">NADP</keyword>
<comment type="catalytic activity">
    <reaction evidence="17">
        <text>5,6-dihydrouridine(17) in tRNA + NADP(+) = uridine(17) in tRNA + NADPH + H(+)</text>
        <dbReference type="Rhea" id="RHEA:53368"/>
        <dbReference type="Rhea" id="RHEA-COMP:13541"/>
        <dbReference type="Rhea" id="RHEA-COMP:13542"/>
        <dbReference type="ChEBI" id="CHEBI:15378"/>
        <dbReference type="ChEBI" id="CHEBI:57783"/>
        <dbReference type="ChEBI" id="CHEBI:58349"/>
        <dbReference type="ChEBI" id="CHEBI:65315"/>
        <dbReference type="ChEBI" id="CHEBI:74443"/>
        <dbReference type="EC" id="1.3.1.88"/>
    </reaction>
    <physiologicalReaction direction="right-to-left" evidence="17">
        <dbReference type="Rhea" id="RHEA:53370"/>
    </physiologicalReaction>
</comment>
<evidence type="ECO:0000256" key="4">
    <source>
        <dbReference type="ARBA" id="ARBA00022664"/>
    </source>
</evidence>
<sequence length="743" mass="81271">MSSSWPGWRWDGWLTVCAADERVPVFQAKEMVVGRHRISRPLWCGLLPCRWYMVLAQDSDACVPVHGLWIRRELWLVTYLGVITPNEPPHADHPSLLRGYWRQAPDSSASSPRDRGLGGFMIDAGQPVPSSARLVRSFASLSAPTTPMATDANGAPAAVAAAAAHPNAVEPGPGKAVLRGRAFYESIGSPKYVVAPMVAQSEFAWRMLTRSFLPPSEQSSILAYTPMFHARLFKETESYREQNFQPVRPGVSAASEATTPTPTPWLDGNPTIDRPLFVQFCANDPEALLGAAQRAAPYCDAVDINFGCPQGIARKGHYGAFLQEDQDLVFRLVNTLHRHLSIPVTAKIRILDTREATLAYALNVLRAGASILTVHGRRREQKGHLTGLADWSTIRWLRDQLPPETVLFANGNILEHGDLARCLEATGADAVMSAEGNLSDPGLFAAPPADADAGRAYWRGRDGKGGWRVDEVMRRYLDILHTYVAGAAPPRRRPLFLPGDDAAWLDQPEDDDAEQPARKKVKRDGGGKKKDKVTSPNYGGMQPHMFHLLRHFVSRHTDVRDMLAKARSGDLEAYEAILAAVERKVAEGLLEYERTDGKMFDEENGVTAAAAAAAAAAAMTTTTTTTTTAAESAQDETLDGESSVATVKRCKRPWWVVQPIVRPLPKEALAKGAIRPSKKDLQKLAEEEEAASKSRTLTPEGQPVEGKGLEGKGLEGKGLEDKRMEDKRLEDKVLATDDKLLAG</sequence>
<evidence type="ECO:0000256" key="15">
    <source>
        <dbReference type="ARBA" id="ARBA00048934"/>
    </source>
</evidence>
<dbReference type="InterPro" id="IPR018517">
    <property type="entry name" value="tRNA_hU_synthase_CS"/>
</dbReference>
<dbReference type="eggNOG" id="KOG2335">
    <property type="taxonomic scope" value="Eukaryota"/>
</dbReference>
<dbReference type="PROSITE" id="PS01136">
    <property type="entry name" value="UPF0034"/>
    <property type="match status" value="1"/>
</dbReference>
<evidence type="ECO:0000256" key="8">
    <source>
        <dbReference type="ARBA" id="ARBA00023027"/>
    </source>
</evidence>
<protein>
    <recommendedName>
        <fullName evidence="10">tRNA-dihydrouridine(16/17) synthase [NAD(P)(+)]</fullName>
        <ecNumber evidence="10">1.3.1.88</ecNumber>
    </recommendedName>
</protein>
<feature type="domain" description="DUS-like FMN-binding" evidence="19">
    <location>
        <begin position="194"/>
        <end position="446"/>
    </location>
</feature>
<feature type="compositionally biased region" description="Basic and acidic residues" evidence="18">
    <location>
        <begin position="707"/>
        <end position="743"/>
    </location>
</feature>
<name>G2X7T3_VERDV</name>
<feature type="region of interest" description="Disordered" evidence="18">
    <location>
        <begin position="673"/>
        <end position="743"/>
    </location>
</feature>
<dbReference type="FunCoup" id="G2X7T3">
    <property type="interactions" value="620"/>
</dbReference>
<comment type="function">
    <text evidence="11">Catalyzes the synthesis of dihydrouridine, a modified base found in the D-loop of most tRNAs. Specifically modifies U47 in cytoplasmic tRNAs. Catalyzes the synthesis of dihydrouridine in some mRNAs, thereby affecting their translation.</text>
</comment>
<dbReference type="EMBL" id="DS572706">
    <property type="protein sequence ID" value="EGY15051.1"/>
    <property type="molecule type" value="Genomic_DNA"/>
</dbReference>
<dbReference type="PANTHER" id="PTHR11082:SF5">
    <property type="entry name" value="TRNA-DIHYDROURIDINE(16_17) SYNTHASE [NAD(P)(+)]-LIKE"/>
    <property type="match status" value="1"/>
</dbReference>
<reference evidence="20 21" key="1">
    <citation type="submission" date="2008-03" db="EMBL/GenBank/DDBJ databases">
        <title>The Genome Sequence of Verticillium dahliae VdLs.17.</title>
        <authorList>
            <consortium name="The Broad Institute Genome Sequencing Platform"/>
            <person name="Ma L.-J.J."/>
            <person name="Klosterman S.J."/>
            <person name="Subbarao K."/>
            <person name="Dobinson K."/>
            <person name="Veronese P."/>
            <person name="Kang S."/>
            <person name="Gold S.E."/>
            <person name="Young S."/>
            <person name="Jaffe D."/>
            <person name="Gnerre S."/>
            <person name="Berlin A."/>
            <person name="Heiman D."/>
            <person name="Hepburn T."/>
            <person name="Sykes S."/>
            <person name="Alvarado L."/>
            <person name="Kodira C.D."/>
            <person name="Lander E."/>
            <person name="Galagan J."/>
            <person name="Nusbaum C."/>
            <person name="Birren B."/>
        </authorList>
    </citation>
    <scope>NUCLEOTIDE SEQUENCE [LARGE SCALE GENOMIC DNA]</scope>
    <source>
        <strain evidence="21">VdLs.17 / ATCC MYA-4575 / FGSC 10137</strain>
    </source>
</reference>
<dbReference type="OrthoDB" id="272303at2759"/>
<dbReference type="GO" id="GO:0006397">
    <property type="term" value="P:mRNA processing"/>
    <property type="evidence" value="ECO:0007669"/>
    <property type="project" value="UniProtKB-KW"/>
</dbReference>
<dbReference type="InterPro" id="IPR035587">
    <property type="entry name" value="DUS-like_FMN-bd"/>
</dbReference>
<dbReference type="HOGENOM" id="CLU_013299_5_1_1"/>
<accession>G2X7T3</accession>
<dbReference type="KEGG" id="vda:VDAG_06541"/>
<evidence type="ECO:0000256" key="18">
    <source>
        <dbReference type="SAM" id="MobiDB-lite"/>
    </source>
</evidence>
<dbReference type="InterPro" id="IPR013785">
    <property type="entry name" value="Aldolase_TIM"/>
</dbReference>
<comment type="catalytic activity">
    <reaction evidence="15">
        <text>5,6-dihydrouridine(16) in tRNA + NAD(+) = uridine(16) in tRNA + NADH + H(+)</text>
        <dbReference type="Rhea" id="RHEA:53380"/>
        <dbReference type="Rhea" id="RHEA-COMP:13543"/>
        <dbReference type="Rhea" id="RHEA-COMP:13544"/>
        <dbReference type="ChEBI" id="CHEBI:15378"/>
        <dbReference type="ChEBI" id="CHEBI:57540"/>
        <dbReference type="ChEBI" id="CHEBI:57945"/>
        <dbReference type="ChEBI" id="CHEBI:65315"/>
        <dbReference type="ChEBI" id="CHEBI:74443"/>
        <dbReference type="EC" id="1.3.1.88"/>
    </reaction>
    <physiologicalReaction direction="right-to-left" evidence="15">
        <dbReference type="Rhea" id="RHEA:53382"/>
    </physiologicalReaction>
</comment>
<dbReference type="STRING" id="498257.G2X7T3"/>
<keyword evidence="21" id="KW-1185">Reference proteome</keyword>
<evidence type="ECO:0000256" key="2">
    <source>
        <dbReference type="ARBA" id="ARBA00022630"/>
    </source>
</evidence>
<dbReference type="PANTHER" id="PTHR11082">
    <property type="entry name" value="TRNA-DIHYDROURIDINE SYNTHASE"/>
    <property type="match status" value="1"/>
</dbReference>
<proteinExistence type="inferred from homology"/>
<evidence type="ECO:0000256" key="17">
    <source>
        <dbReference type="ARBA" id="ARBA00049467"/>
    </source>
</evidence>
<reference evidence="21" key="2">
    <citation type="journal article" date="2011" name="PLoS Pathog.">
        <title>Comparative genomics yields insights into niche adaptation of plant vascular wilt pathogens.</title>
        <authorList>
            <person name="Klosterman S.J."/>
            <person name="Subbarao K.V."/>
            <person name="Kang S."/>
            <person name="Veronese P."/>
            <person name="Gold S.E."/>
            <person name="Thomma B.P.H.J."/>
            <person name="Chen Z."/>
            <person name="Henrissat B."/>
            <person name="Lee Y.-H."/>
            <person name="Park J."/>
            <person name="Garcia-Pedrajas M.D."/>
            <person name="Barbara D.J."/>
            <person name="Anchieta A."/>
            <person name="de Jonge R."/>
            <person name="Santhanam P."/>
            <person name="Maruthachalam K."/>
            <person name="Atallah Z."/>
            <person name="Amyotte S.G."/>
            <person name="Paz Z."/>
            <person name="Inderbitzin P."/>
            <person name="Hayes R.J."/>
            <person name="Heiman D.I."/>
            <person name="Young S."/>
            <person name="Zeng Q."/>
            <person name="Engels R."/>
            <person name="Galagan J."/>
            <person name="Cuomo C.A."/>
            <person name="Dobinson K.F."/>
            <person name="Ma L.-J."/>
        </authorList>
    </citation>
    <scope>NUCLEOTIDE SEQUENCE [LARGE SCALE GENOMIC DNA]</scope>
    <source>
        <strain evidence="21">VdLs.17 / ATCC MYA-4575 / FGSC 10137</strain>
    </source>
</reference>
<evidence type="ECO:0000256" key="3">
    <source>
        <dbReference type="ARBA" id="ARBA00022643"/>
    </source>
</evidence>
<dbReference type="EC" id="1.3.1.88" evidence="10"/>
<comment type="catalytic activity">
    <reaction evidence="13">
        <text>5,6-dihydrouridine(16) in tRNA + NADP(+) = uridine(16) in tRNA + NADPH + H(+)</text>
        <dbReference type="Rhea" id="RHEA:53376"/>
        <dbReference type="Rhea" id="RHEA-COMP:13543"/>
        <dbReference type="Rhea" id="RHEA-COMP:13544"/>
        <dbReference type="ChEBI" id="CHEBI:15378"/>
        <dbReference type="ChEBI" id="CHEBI:57783"/>
        <dbReference type="ChEBI" id="CHEBI:58349"/>
        <dbReference type="ChEBI" id="CHEBI:65315"/>
        <dbReference type="ChEBI" id="CHEBI:74443"/>
        <dbReference type="EC" id="1.3.1.88"/>
    </reaction>
    <physiologicalReaction direction="right-to-left" evidence="13">
        <dbReference type="Rhea" id="RHEA:53378"/>
    </physiologicalReaction>
</comment>
<dbReference type="OMA" id="RPWWICQ"/>
<dbReference type="AlphaFoldDB" id="G2X7T3"/>
<dbReference type="GO" id="GO:0050660">
    <property type="term" value="F:flavin adenine dinucleotide binding"/>
    <property type="evidence" value="ECO:0007669"/>
    <property type="project" value="InterPro"/>
</dbReference>
<evidence type="ECO:0000256" key="16">
    <source>
        <dbReference type="ARBA" id="ARBA00049447"/>
    </source>
</evidence>
<comment type="catalytic activity">
    <reaction evidence="12">
        <text>5,6-dihydrouridine(17) in tRNA + NAD(+) = uridine(17) in tRNA + NADH + H(+)</text>
        <dbReference type="Rhea" id="RHEA:53372"/>
        <dbReference type="Rhea" id="RHEA-COMP:13541"/>
        <dbReference type="Rhea" id="RHEA-COMP:13542"/>
        <dbReference type="ChEBI" id="CHEBI:15378"/>
        <dbReference type="ChEBI" id="CHEBI:57540"/>
        <dbReference type="ChEBI" id="CHEBI:57945"/>
        <dbReference type="ChEBI" id="CHEBI:65315"/>
        <dbReference type="ChEBI" id="CHEBI:74443"/>
        <dbReference type="EC" id="1.3.1.88"/>
    </reaction>
    <physiologicalReaction direction="right-to-left" evidence="12">
        <dbReference type="Rhea" id="RHEA:53374"/>
    </physiologicalReaction>
</comment>
<comment type="similarity">
    <text evidence="9">Belongs to the Dus family. Dus1 subfamily.</text>
</comment>
<dbReference type="SUPFAM" id="SSF51395">
    <property type="entry name" value="FMN-linked oxidoreductases"/>
    <property type="match status" value="1"/>
</dbReference>
<keyword evidence="7" id="KW-0560">Oxidoreductase</keyword>
<comment type="catalytic activity">
    <reaction evidence="14">
        <text>a 5,6-dihydrouridine in mRNA + NAD(+) = a uridine in mRNA + NADH + H(+)</text>
        <dbReference type="Rhea" id="RHEA:69851"/>
        <dbReference type="Rhea" id="RHEA-COMP:14658"/>
        <dbReference type="Rhea" id="RHEA-COMP:17789"/>
        <dbReference type="ChEBI" id="CHEBI:15378"/>
        <dbReference type="ChEBI" id="CHEBI:57540"/>
        <dbReference type="ChEBI" id="CHEBI:57945"/>
        <dbReference type="ChEBI" id="CHEBI:65315"/>
        <dbReference type="ChEBI" id="CHEBI:74443"/>
    </reaction>
    <physiologicalReaction direction="right-to-left" evidence="14">
        <dbReference type="Rhea" id="RHEA:69853"/>
    </physiologicalReaction>
</comment>
<keyword evidence="3" id="KW-0288">FMN</keyword>
<comment type="cofactor">
    <cofactor evidence="1">
        <name>FMN</name>
        <dbReference type="ChEBI" id="CHEBI:58210"/>
    </cofactor>
</comment>
<evidence type="ECO:0000256" key="6">
    <source>
        <dbReference type="ARBA" id="ARBA00022857"/>
    </source>
</evidence>
<dbReference type="Gene3D" id="3.20.20.70">
    <property type="entry name" value="Aldolase class I"/>
    <property type="match status" value="1"/>
</dbReference>
<dbReference type="CDD" id="cd02801">
    <property type="entry name" value="DUS_like_FMN"/>
    <property type="match status" value="1"/>
</dbReference>
<evidence type="ECO:0000256" key="12">
    <source>
        <dbReference type="ARBA" id="ARBA00047287"/>
    </source>
</evidence>
<evidence type="ECO:0000259" key="19">
    <source>
        <dbReference type="Pfam" id="PF01207"/>
    </source>
</evidence>
<comment type="catalytic activity">
    <reaction evidence="16">
        <text>a 5,6-dihydrouridine in mRNA + NADP(+) = a uridine in mRNA + NADPH + H(+)</text>
        <dbReference type="Rhea" id="RHEA:69855"/>
        <dbReference type="Rhea" id="RHEA-COMP:14658"/>
        <dbReference type="Rhea" id="RHEA-COMP:17789"/>
        <dbReference type="ChEBI" id="CHEBI:15378"/>
        <dbReference type="ChEBI" id="CHEBI:57783"/>
        <dbReference type="ChEBI" id="CHEBI:58349"/>
        <dbReference type="ChEBI" id="CHEBI:65315"/>
        <dbReference type="ChEBI" id="CHEBI:74443"/>
    </reaction>
    <physiologicalReaction direction="right-to-left" evidence="16">
        <dbReference type="Rhea" id="RHEA:69857"/>
    </physiologicalReaction>
</comment>
<evidence type="ECO:0000256" key="1">
    <source>
        <dbReference type="ARBA" id="ARBA00001917"/>
    </source>
</evidence>
<gene>
    <name evidence="20" type="ORF">VDAG_06541</name>
</gene>
<evidence type="ECO:0000256" key="11">
    <source>
        <dbReference type="ARBA" id="ARBA00045934"/>
    </source>
</evidence>
<evidence type="ECO:0000256" key="9">
    <source>
        <dbReference type="ARBA" id="ARBA00038313"/>
    </source>
</evidence>
<dbReference type="InParanoid" id="G2X7T3"/>
<keyword evidence="5" id="KW-0819">tRNA processing</keyword>
<dbReference type="Proteomes" id="UP000001611">
    <property type="component" value="Unassembled WGS sequence"/>
</dbReference>
<evidence type="ECO:0000256" key="10">
    <source>
        <dbReference type="ARBA" id="ARBA00038890"/>
    </source>
</evidence>
<dbReference type="RefSeq" id="XP_009657214.1">
    <property type="nucleotide sequence ID" value="XM_009658919.1"/>
</dbReference>
<feature type="region of interest" description="Disordered" evidence="18">
    <location>
        <begin position="499"/>
        <end position="540"/>
    </location>
</feature>
<evidence type="ECO:0000313" key="20">
    <source>
        <dbReference type="EMBL" id="EGY15051.1"/>
    </source>
</evidence>
<organism evidence="20 21">
    <name type="scientific">Verticillium dahliae (strain VdLs.17 / ATCC MYA-4575 / FGSC 10137)</name>
    <name type="common">Verticillium wilt</name>
    <dbReference type="NCBI Taxonomy" id="498257"/>
    <lineage>
        <taxon>Eukaryota</taxon>
        <taxon>Fungi</taxon>
        <taxon>Dikarya</taxon>
        <taxon>Ascomycota</taxon>
        <taxon>Pezizomycotina</taxon>
        <taxon>Sordariomycetes</taxon>
        <taxon>Hypocreomycetidae</taxon>
        <taxon>Glomerellales</taxon>
        <taxon>Plectosphaerellaceae</taxon>
        <taxon>Verticillium</taxon>
    </lineage>
</organism>
<dbReference type="GO" id="GO:0017150">
    <property type="term" value="F:tRNA dihydrouridine synthase activity"/>
    <property type="evidence" value="ECO:0007669"/>
    <property type="project" value="InterPro"/>
</dbReference>
<evidence type="ECO:0000256" key="7">
    <source>
        <dbReference type="ARBA" id="ARBA00023002"/>
    </source>
</evidence>
<keyword evidence="4" id="KW-0507">mRNA processing</keyword>